<feature type="domain" description="Distal membrane-arm assembly complex protein 1-like" evidence="16">
    <location>
        <begin position="353"/>
        <end position="397"/>
    </location>
</feature>
<keyword evidence="10" id="KW-0869">Chloride channel</keyword>
<organism evidence="17 18">
    <name type="scientific">Eptatretus burgeri</name>
    <name type="common">Inshore hagfish</name>
    <dbReference type="NCBI Taxonomy" id="7764"/>
    <lineage>
        <taxon>Eukaryota</taxon>
        <taxon>Metazoa</taxon>
        <taxon>Chordata</taxon>
        <taxon>Craniata</taxon>
        <taxon>Vertebrata</taxon>
        <taxon>Cyclostomata</taxon>
        <taxon>Myxini</taxon>
        <taxon>Myxiniformes</taxon>
        <taxon>Myxinidae</taxon>
        <taxon>Eptatretinae</taxon>
        <taxon>Eptatretus</taxon>
    </lineage>
</organism>
<dbReference type="GO" id="GO:0005886">
    <property type="term" value="C:plasma membrane"/>
    <property type="evidence" value="ECO:0007669"/>
    <property type="project" value="UniProtKB-SubCell"/>
</dbReference>
<evidence type="ECO:0000256" key="10">
    <source>
        <dbReference type="ARBA" id="ARBA00023173"/>
    </source>
</evidence>
<dbReference type="PANTHER" id="PTHR16087:SF0">
    <property type="entry name" value="PROTON-ACTIVATED CHLORIDE CHANNEL"/>
    <property type="match status" value="1"/>
</dbReference>
<dbReference type="Pfam" id="PF15055">
    <property type="entry name" value="DMAC1_Dmo2"/>
    <property type="match status" value="1"/>
</dbReference>
<evidence type="ECO:0000256" key="1">
    <source>
        <dbReference type="ARBA" id="ARBA00004651"/>
    </source>
</evidence>
<feature type="transmembrane region" description="Helical" evidence="15">
    <location>
        <begin position="79"/>
        <end position="101"/>
    </location>
</feature>
<evidence type="ECO:0000259" key="16">
    <source>
        <dbReference type="Pfam" id="PF15055"/>
    </source>
</evidence>
<evidence type="ECO:0000256" key="12">
    <source>
        <dbReference type="ARBA" id="ARBA00023303"/>
    </source>
</evidence>
<evidence type="ECO:0000256" key="7">
    <source>
        <dbReference type="ARBA" id="ARBA00022989"/>
    </source>
</evidence>
<keyword evidence="8" id="KW-0406">Ion transport</keyword>
<dbReference type="Pfam" id="PF15122">
    <property type="entry name" value="TMEM206"/>
    <property type="match status" value="1"/>
</dbReference>
<accession>A0A8C4QAD0</accession>
<evidence type="ECO:0000256" key="9">
    <source>
        <dbReference type="ARBA" id="ARBA00023136"/>
    </source>
</evidence>
<dbReference type="GeneTree" id="ENSGT00390000017528"/>
<name>A0A8C4QAD0_EPTBU</name>
<keyword evidence="7 15" id="KW-1133">Transmembrane helix</keyword>
<dbReference type="Ensembl" id="ENSEBUT00000013059.1">
    <property type="protein sequence ID" value="ENSEBUP00000012483.1"/>
    <property type="gene ID" value="ENSEBUG00000007937.1"/>
</dbReference>
<evidence type="ECO:0000256" key="14">
    <source>
        <dbReference type="ARBA" id="ARBA00032817"/>
    </source>
</evidence>
<evidence type="ECO:0000256" key="6">
    <source>
        <dbReference type="ARBA" id="ARBA00022692"/>
    </source>
</evidence>
<keyword evidence="5" id="KW-1003">Cell membrane</keyword>
<dbReference type="GO" id="GO:0034707">
    <property type="term" value="C:chloride channel complex"/>
    <property type="evidence" value="ECO:0007669"/>
    <property type="project" value="UniProtKB-KW"/>
</dbReference>
<dbReference type="Proteomes" id="UP000694388">
    <property type="component" value="Unplaced"/>
</dbReference>
<keyword evidence="18" id="KW-1185">Reference proteome</keyword>
<comment type="catalytic activity">
    <reaction evidence="13">
        <text>chloride(in) = chloride(out)</text>
        <dbReference type="Rhea" id="RHEA:29823"/>
        <dbReference type="ChEBI" id="CHEBI:17996"/>
    </reaction>
</comment>
<evidence type="ECO:0000256" key="8">
    <source>
        <dbReference type="ARBA" id="ARBA00023065"/>
    </source>
</evidence>
<evidence type="ECO:0000256" key="13">
    <source>
        <dbReference type="ARBA" id="ARBA00024167"/>
    </source>
</evidence>
<dbReference type="GO" id="GO:0005254">
    <property type="term" value="F:chloride channel activity"/>
    <property type="evidence" value="ECO:0007669"/>
    <property type="project" value="UniProtKB-KW"/>
</dbReference>
<dbReference type="PANTHER" id="PTHR16087">
    <property type="entry name" value="TRANSMEMBRANE PROTEIN 206"/>
    <property type="match status" value="1"/>
</dbReference>
<evidence type="ECO:0000256" key="11">
    <source>
        <dbReference type="ARBA" id="ARBA00023214"/>
    </source>
</evidence>
<protein>
    <recommendedName>
        <fullName evidence="3">Proton-activated chloride channel</fullName>
    </recommendedName>
    <alternativeName>
        <fullName evidence="14">Transmembrane protein 206</fullName>
    </alternativeName>
</protein>
<reference evidence="17" key="2">
    <citation type="submission" date="2025-09" db="UniProtKB">
        <authorList>
            <consortium name="Ensembl"/>
        </authorList>
    </citation>
    <scope>IDENTIFICATION</scope>
</reference>
<evidence type="ECO:0000256" key="4">
    <source>
        <dbReference type="ARBA" id="ARBA00022448"/>
    </source>
</evidence>
<feature type="transmembrane region" description="Helical" evidence="15">
    <location>
        <begin position="318"/>
        <end position="336"/>
    </location>
</feature>
<evidence type="ECO:0000256" key="5">
    <source>
        <dbReference type="ARBA" id="ARBA00022475"/>
    </source>
</evidence>
<keyword evidence="12" id="KW-0407">Ion channel</keyword>
<feature type="transmembrane region" description="Helical" evidence="15">
    <location>
        <begin position="357"/>
        <end position="374"/>
    </location>
</feature>
<sequence length="431" mass="48191">MGCQAGGDSLIRELLLDNEEQVHIRGELFEEDSEHLLVTNCDHFSNNGGTGPTSDELLDAPQNAAHYWKSTLAKVWLKNVASCGLVIVFLLLAAVAAFVAYQSISDFQRQAKHPAMSVSFKEVKSFEAPGIVLFPERAELLSCKHFYGTLPPLDHPGEPGPLACVIQEVYSEANMHDNVPWKRALVIRGPEAVLQHELLFLHFRLNQSQQDFSGINYLLFSSFDDFTHSNNGSAYLEKLMTSRTLWSFSGGFCTWVKLSLIRTPADDSRLDEFHQETNQEKYNQRREADQLTELFFVVFEWKDPFIQEVHHVVTASPWNVAAVLCGVFLALFKVTVTMSVEPLDGKIKSFVKGCTPCRIALGVSLVASGIFVHAQANKRPRLPMRYGTIAMETFSFALLVWGVIILVDPVKGNNTSQRNDASHSVKNVKSE</sequence>
<keyword evidence="9 15" id="KW-0472">Membrane</keyword>
<proteinExistence type="inferred from homology"/>
<evidence type="ECO:0000313" key="18">
    <source>
        <dbReference type="Proteomes" id="UP000694388"/>
    </source>
</evidence>
<evidence type="ECO:0000256" key="2">
    <source>
        <dbReference type="ARBA" id="ARBA00009151"/>
    </source>
</evidence>
<keyword evidence="11" id="KW-0868">Chloride</keyword>
<evidence type="ECO:0000256" key="3">
    <source>
        <dbReference type="ARBA" id="ARBA00013993"/>
    </source>
</evidence>
<keyword evidence="6 15" id="KW-0812">Transmembrane</keyword>
<feature type="transmembrane region" description="Helical" evidence="15">
    <location>
        <begin position="386"/>
        <end position="407"/>
    </location>
</feature>
<comment type="subcellular location">
    <subcellularLocation>
        <location evidence="1">Cell membrane</location>
        <topology evidence="1">Multi-pass membrane protein</topology>
    </subcellularLocation>
</comment>
<reference evidence="17" key="1">
    <citation type="submission" date="2025-08" db="UniProtKB">
        <authorList>
            <consortium name="Ensembl"/>
        </authorList>
    </citation>
    <scope>IDENTIFICATION</scope>
</reference>
<evidence type="ECO:0000313" key="17">
    <source>
        <dbReference type="Ensembl" id="ENSEBUP00000012483.1"/>
    </source>
</evidence>
<evidence type="ECO:0000256" key="15">
    <source>
        <dbReference type="SAM" id="Phobius"/>
    </source>
</evidence>
<keyword evidence="4" id="KW-0813">Transport</keyword>
<dbReference type="InterPro" id="IPR028036">
    <property type="entry name" value="DMAC1-like_dom"/>
</dbReference>
<dbReference type="InterPro" id="IPR029366">
    <property type="entry name" value="TMEM206"/>
</dbReference>
<comment type="similarity">
    <text evidence="2">Belongs to the proton-activated chloride channel family.</text>
</comment>
<dbReference type="AlphaFoldDB" id="A0A8C4QAD0"/>